<evidence type="ECO:0000256" key="2">
    <source>
        <dbReference type="SAM" id="MobiDB-lite"/>
    </source>
</evidence>
<organism evidence="4 5">
    <name type="scientific">Phaseolus angularis</name>
    <name type="common">Azuki bean</name>
    <name type="synonym">Vigna angularis</name>
    <dbReference type="NCBI Taxonomy" id="3914"/>
    <lineage>
        <taxon>Eukaryota</taxon>
        <taxon>Viridiplantae</taxon>
        <taxon>Streptophyta</taxon>
        <taxon>Embryophyta</taxon>
        <taxon>Tracheophyta</taxon>
        <taxon>Spermatophyta</taxon>
        <taxon>Magnoliopsida</taxon>
        <taxon>eudicotyledons</taxon>
        <taxon>Gunneridae</taxon>
        <taxon>Pentapetalae</taxon>
        <taxon>rosids</taxon>
        <taxon>fabids</taxon>
        <taxon>Fabales</taxon>
        <taxon>Fabaceae</taxon>
        <taxon>Papilionoideae</taxon>
        <taxon>50 kb inversion clade</taxon>
        <taxon>NPAAA clade</taxon>
        <taxon>indigoferoid/millettioid clade</taxon>
        <taxon>Phaseoleae</taxon>
        <taxon>Vigna</taxon>
    </lineage>
</organism>
<keyword evidence="1" id="KW-0479">Metal-binding</keyword>
<evidence type="ECO:0000313" key="5">
    <source>
        <dbReference type="Proteomes" id="UP000743370"/>
    </source>
</evidence>
<evidence type="ECO:0000256" key="1">
    <source>
        <dbReference type="PROSITE-ProRule" id="PRU00024"/>
    </source>
</evidence>
<evidence type="ECO:0000313" key="4">
    <source>
        <dbReference type="EMBL" id="KAG2411121.1"/>
    </source>
</evidence>
<dbReference type="EMBL" id="JABFOF010000001">
    <property type="protein sequence ID" value="KAG2411121.1"/>
    <property type="molecule type" value="Genomic_DNA"/>
</dbReference>
<feature type="compositionally biased region" description="Basic and acidic residues" evidence="2">
    <location>
        <begin position="196"/>
        <end position="217"/>
    </location>
</feature>
<feature type="region of interest" description="Disordered" evidence="2">
    <location>
        <begin position="188"/>
        <end position="217"/>
    </location>
</feature>
<name>A0A8T0LHL3_PHAAN</name>
<dbReference type="PANTHER" id="PTHR31065">
    <property type="entry name" value="PLATZ TRANSCRIPTION FACTOR FAMILY PROTEIN"/>
    <property type="match status" value="1"/>
</dbReference>
<protein>
    <recommendedName>
        <fullName evidence="3">B box-type domain-containing protein</fullName>
    </recommendedName>
</protein>
<dbReference type="InterPro" id="IPR006734">
    <property type="entry name" value="PLATZ"/>
</dbReference>
<keyword evidence="1" id="KW-0863">Zinc-finger</keyword>
<comment type="caution">
    <text evidence="4">The sequence shown here is derived from an EMBL/GenBank/DDBJ whole genome shotgun (WGS) entry which is preliminary data.</text>
</comment>
<dbReference type="InterPro" id="IPR000315">
    <property type="entry name" value="Znf_B-box"/>
</dbReference>
<feature type="domain" description="B box-type" evidence="3">
    <location>
        <begin position="108"/>
        <end position="151"/>
    </location>
</feature>
<dbReference type="Proteomes" id="UP000743370">
    <property type="component" value="Unassembled WGS sequence"/>
</dbReference>
<reference evidence="4 5" key="1">
    <citation type="submission" date="2020-05" db="EMBL/GenBank/DDBJ databases">
        <title>Vigna angularis (adzuki bean) Var. LongXiaoDou No. 4 denovo assembly.</title>
        <authorList>
            <person name="Xiang H."/>
        </authorList>
    </citation>
    <scope>NUCLEOTIDE SEQUENCE [LARGE SCALE GENOMIC DNA]</scope>
    <source>
        <tissue evidence="4">Leaf</tissue>
    </source>
</reference>
<proteinExistence type="predicted"/>
<accession>A0A8T0LHL3</accession>
<evidence type="ECO:0000259" key="3">
    <source>
        <dbReference type="PROSITE" id="PS50119"/>
    </source>
</evidence>
<dbReference type="PANTHER" id="PTHR31065:SF41">
    <property type="entry name" value="PLATZ TRANSCRIPTION FACTOR FAMILY PROTEIN"/>
    <property type="match status" value="1"/>
</dbReference>
<dbReference type="AlphaFoldDB" id="A0A8T0LHL3"/>
<keyword evidence="1" id="KW-0862">Zinc</keyword>
<gene>
    <name evidence="4" type="ORF">HKW66_Vig0258440</name>
</gene>
<dbReference type="GO" id="GO:0008270">
    <property type="term" value="F:zinc ion binding"/>
    <property type="evidence" value="ECO:0007669"/>
    <property type="project" value="UniProtKB-KW"/>
</dbReference>
<dbReference type="PROSITE" id="PS50119">
    <property type="entry name" value="ZF_BBOX"/>
    <property type="match status" value="1"/>
</dbReference>
<dbReference type="Pfam" id="PF04640">
    <property type="entry name" value="PLATZ"/>
    <property type="match status" value="1"/>
</dbReference>
<sequence>MRASSKKDVCAESIAKIHTVELIQTQQHISGRNPEEKQKLRIFQRKQKVGMCKVGRLMIERERKVSVSSLVHKPQLLLCIQSEAEDMGGENLSPKERSKDWVGVLMNSTFGYCDYHHDLRSNEKNVFCVDCALRMCRHCKEAHSLHRRFQIYKYSYQDVFRHAELQKYFDCSKIQTYISNNERIVHLKPRPSLNKSKSDLSPESKSKEPSIRPKTGGKCEECGKHLQDERNRFCSITCKIAVLPMETENQSGRGMLTPKSEGIDFNMNDNHNSEPESSISEAEPYGWVEVVNFRKRPRKSTPQRPVFVFTS</sequence>